<keyword evidence="4" id="KW-1185">Reference proteome</keyword>
<evidence type="ECO:0000256" key="1">
    <source>
        <dbReference type="SAM" id="MobiDB-lite"/>
    </source>
</evidence>
<feature type="chain" id="PRO_5045938206" evidence="2">
    <location>
        <begin position="20"/>
        <end position="53"/>
    </location>
</feature>
<keyword evidence="2" id="KW-0732">Signal</keyword>
<proteinExistence type="predicted"/>
<organism evidence="3 4">
    <name type="scientific">Blastococcus brunescens</name>
    <dbReference type="NCBI Taxonomy" id="1564165"/>
    <lineage>
        <taxon>Bacteria</taxon>
        <taxon>Bacillati</taxon>
        <taxon>Actinomycetota</taxon>
        <taxon>Actinomycetes</taxon>
        <taxon>Geodermatophilales</taxon>
        <taxon>Geodermatophilaceae</taxon>
        <taxon>Blastococcus</taxon>
    </lineage>
</organism>
<evidence type="ECO:0000256" key="2">
    <source>
        <dbReference type="SAM" id="SignalP"/>
    </source>
</evidence>
<dbReference type="Proteomes" id="UP001324287">
    <property type="component" value="Chromosome"/>
</dbReference>
<dbReference type="RefSeq" id="WP_324277557.1">
    <property type="nucleotide sequence ID" value="NZ_CP141261.1"/>
</dbReference>
<protein>
    <submittedName>
        <fullName evidence="3">Uncharacterized protein</fullName>
    </submittedName>
</protein>
<name>A0ABZ1B784_9ACTN</name>
<feature type="signal peptide" evidence="2">
    <location>
        <begin position="1"/>
        <end position="19"/>
    </location>
</feature>
<sequence>MRRPFAILVASLAVLTACADPAEDGAAGVPDPAETTGDPAAGVASRRRTTTSR</sequence>
<accession>A0ABZ1B784</accession>
<dbReference type="EMBL" id="CP141261">
    <property type="protein sequence ID" value="WRL66242.1"/>
    <property type="molecule type" value="Genomic_DNA"/>
</dbReference>
<gene>
    <name evidence="3" type="ORF">U6N30_12675</name>
</gene>
<dbReference type="PROSITE" id="PS51257">
    <property type="entry name" value="PROKAR_LIPOPROTEIN"/>
    <property type="match status" value="1"/>
</dbReference>
<reference evidence="3 4" key="1">
    <citation type="submission" date="2023-12" db="EMBL/GenBank/DDBJ databases">
        <title>Blastococcus brunescens sp. nov., an actonobacterium isolated from sandstone collected in sahara desert.</title>
        <authorList>
            <person name="Gtari M."/>
            <person name="Ghodhbane F."/>
        </authorList>
    </citation>
    <scope>NUCLEOTIDE SEQUENCE [LARGE SCALE GENOMIC DNA]</scope>
    <source>
        <strain evidence="3 4">BMG 8361</strain>
    </source>
</reference>
<feature type="region of interest" description="Disordered" evidence="1">
    <location>
        <begin position="22"/>
        <end position="53"/>
    </location>
</feature>
<evidence type="ECO:0000313" key="4">
    <source>
        <dbReference type="Proteomes" id="UP001324287"/>
    </source>
</evidence>
<evidence type="ECO:0000313" key="3">
    <source>
        <dbReference type="EMBL" id="WRL66242.1"/>
    </source>
</evidence>